<sequence>MQYILEIIGYNLKQIIPFKLILRGIIYYNRE</sequence>
<comment type="caution">
    <text evidence="1">The sequence shown here is derived from an EMBL/GenBank/DDBJ whole genome shotgun (WGS) entry which is preliminary data.</text>
</comment>
<gene>
    <name evidence="1" type="ORF">HMPREF9699_01902</name>
</gene>
<proteinExistence type="predicted"/>
<dbReference type="AlphaFoldDB" id="K1LT87"/>
<organism evidence="1 2">
    <name type="scientific">Bergeyella zoohelcum ATCC 43767</name>
    <dbReference type="NCBI Taxonomy" id="883096"/>
    <lineage>
        <taxon>Bacteria</taxon>
        <taxon>Pseudomonadati</taxon>
        <taxon>Bacteroidota</taxon>
        <taxon>Flavobacteriia</taxon>
        <taxon>Flavobacteriales</taxon>
        <taxon>Weeksellaceae</taxon>
        <taxon>Bergeyella</taxon>
    </lineage>
</organism>
<name>K1LT87_9FLAO</name>
<accession>K1LT87</accession>
<dbReference type="HOGENOM" id="CLU_3395289_0_0_10"/>
<dbReference type="EMBL" id="AGYA01000030">
    <property type="protein sequence ID" value="EKB55277.1"/>
    <property type="molecule type" value="Genomic_DNA"/>
</dbReference>
<evidence type="ECO:0000313" key="2">
    <source>
        <dbReference type="Proteomes" id="UP000006085"/>
    </source>
</evidence>
<reference evidence="1 2" key="1">
    <citation type="submission" date="2012-07" db="EMBL/GenBank/DDBJ databases">
        <title>The Genome Sequence of Bergeyella zoohelcum ATCC 43767.</title>
        <authorList>
            <consortium name="The Broad Institute Genome Sequencing Platform"/>
            <person name="Earl A."/>
            <person name="Ward D."/>
            <person name="Feldgarden M."/>
            <person name="Gevers D."/>
            <person name="Huys G."/>
            <person name="Walker B."/>
            <person name="Young S.K."/>
            <person name="Zeng Q."/>
            <person name="Gargeya S."/>
            <person name="Fitzgerald M."/>
            <person name="Haas B."/>
            <person name="Abouelleil A."/>
            <person name="Alvarado L."/>
            <person name="Arachchi H.M."/>
            <person name="Berlin A.M."/>
            <person name="Chapman S.B."/>
            <person name="Goldberg J."/>
            <person name="Griggs A."/>
            <person name="Gujja S."/>
            <person name="Hansen M."/>
            <person name="Howarth C."/>
            <person name="Imamovic A."/>
            <person name="Larimer J."/>
            <person name="McCowen C."/>
            <person name="Montmayeur A."/>
            <person name="Murphy C."/>
            <person name="Neiman D."/>
            <person name="Pearson M."/>
            <person name="Priest M."/>
            <person name="Roberts A."/>
            <person name="Saif S."/>
            <person name="Shea T."/>
            <person name="Sisk P."/>
            <person name="Sykes S."/>
            <person name="Wortman J."/>
            <person name="Nusbaum C."/>
            <person name="Birren B."/>
        </authorList>
    </citation>
    <scope>NUCLEOTIDE SEQUENCE [LARGE SCALE GENOMIC DNA]</scope>
    <source>
        <strain evidence="1 2">ATCC 43767</strain>
    </source>
</reference>
<keyword evidence="2" id="KW-1185">Reference proteome</keyword>
<evidence type="ECO:0000313" key="1">
    <source>
        <dbReference type="EMBL" id="EKB55277.1"/>
    </source>
</evidence>
<protein>
    <submittedName>
        <fullName evidence="1">Uncharacterized protein</fullName>
    </submittedName>
</protein>
<dbReference type="Proteomes" id="UP000006085">
    <property type="component" value="Unassembled WGS sequence"/>
</dbReference>